<feature type="compositionally biased region" description="Basic residues" evidence="1">
    <location>
        <begin position="1"/>
        <end position="22"/>
    </location>
</feature>
<protein>
    <submittedName>
        <fullName evidence="2">ABC transporter substrate-binding protein</fullName>
    </submittedName>
</protein>
<dbReference type="Gene3D" id="3.40.50.2300">
    <property type="match status" value="2"/>
</dbReference>
<dbReference type="Proteomes" id="UP000449906">
    <property type="component" value="Unassembled WGS sequence"/>
</dbReference>
<dbReference type="InterPro" id="IPR007487">
    <property type="entry name" value="ABC_transpt-TYRBP-like"/>
</dbReference>
<organism evidence="2 3">
    <name type="scientific">Nocardioides simplex</name>
    <name type="common">Arthrobacter simplex</name>
    <dbReference type="NCBI Taxonomy" id="2045"/>
    <lineage>
        <taxon>Bacteria</taxon>
        <taxon>Bacillati</taxon>
        <taxon>Actinomycetota</taxon>
        <taxon>Actinomycetes</taxon>
        <taxon>Propionibacteriales</taxon>
        <taxon>Nocardioidaceae</taxon>
        <taxon>Pimelobacter</taxon>
    </lineage>
</organism>
<reference evidence="2 3" key="1">
    <citation type="submission" date="2019-09" db="EMBL/GenBank/DDBJ databases">
        <title>Pimelobacter sp. isolated from Paulinella.</title>
        <authorList>
            <person name="Jeong S.E."/>
        </authorList>
    </citation>
    <scope>NUCLEOTIDE SEQUENCE [LARGE SCALE GENOMIC DNA]</scope>
    <source>
        <strain evidence="2 3">Pch-N</strain>
    </source>
</reference>
<dbReference type="SUPFAM" id="SSF53822">
    <property type="entry name" value="Periplasmic binding protein-like I"/>
    <property type="match status" value="1"/>
</dbReference>
<dbReference type="Pfam" id="PF04392">
    <property type="entry name" value="ABC_sub_bind"/>
    <property type="match status" value="1"/>
</dbReference>
<comment type="caution">
    <text evidence="2">The sequence shown here is derived from an EMBL/GenBank/DDBJ whole genome shotgun (WGS) entry which is preliminary data.</text>
</comment>
<dbReference type="PANTHER" id="PTHR35271:SF1">
    <property type="entry name" value="ABC TRANSPORTER, SUBSTRATE-BINDING LIPOPROTEIN"/>
    <property type="match status" value="1"/>
</dbReference>
<dbReference type="PANTHER" id="PTHR35271">
    <property type="entry name" value="ABC TRANSPORTER, SUBSTRATE-BINDING LIPOPROTEIN-RELATED"/>
    <property type="match status" value="1"/>
</dbReference>
<evidence type="ECO:0000313" key="2">
    <source>
        <dbReference type="EMBL" id="KAB2810682.1"/>
    </source>
</evidence>
<dbReference type="CDD" id="cd06325">
    <property type="entry name" value="PBP1_ABC_unchar_transporter"/>
    <property type="match status" value="1"/>
</dbReference>
<proteinExistence type="predicted"/>
<accession>A0A7J5DXC9</accession>
<dbReference type="AlphaFoldDB" id="A0A7J5DXC9"/>
<evidence type="ECO:0000313" key="3">
    <source>
        <dbReference type="Proteomes" id="UP000449906"/>
    </source>
</evidence>
<gene>
    <name evidence="2" type="ORF">F9L07_01570</name>
</gene>
<dbReference type="EMBL" id="WBVM01000001">
    <property type="protein sequence ID" value="KAB2810682.1"/>
    <property type="molecule type" value="Genomic_DNA"/>
</dbReference>
<name>A0A7J5DXC9_NOCSI</name>
<sequence>MPGARRPHQPVVQRQRRRLPRRPVRDLPAVRLRAPPRRPDGRRPRRGGRPGRRGARLSGPHHHQGVPVKRTALTLAASALACTALAACGEDGGGGATDVADAKVCVDQYATATVIDDLLSGMKSGLKEATDDGLKLDIQNPNADAATEQTLAQKFISGDCDVIVPVGTSASQLMATATRDIPIVFAASSTPVEAKLVKSMDAPGGNVTGVADVIDPVPDIDAMTKLIPGLAKVGLIWKLGDPAGDAQADKVRQHLDELGIGYVEATISNGSDITQAAQSLVGKVDAIEIPGDTTTISAVEGLMKVADDAKIPVYGGTSEAVEAGAVISSSYDYKVVGEAVAKVVLEVLDGADPAKTAVVVPETGGFDLNLTKLKELGIDVPAEIRDAALTTH</sequence>
<feature type="compositionally biased region" description="Basic residues" evidence="1">
    <location>
        <begin position="43"/>
        <end position="64"/>
    </location>
</feature>
<dbReference type="InterPro" id="IPR028082">
    <property type="entry name" value="Peripla_BP_I"/>
</dbReference>
<evidence type="ECO:0000256" key="1">
    <source>
        <dbReference type="SAM" id="MobiDB-lite"/>
    </source>
</evidence>
<feature type="region of interest" description="Disordered" evidence="1">
    <location>
        <begin position="1"/>
        <end position="67"/>
    </location>
</feature>